<proteinExistence type="predicted"/>
<protein>
    <submittedName>
        <fullName evidence="2">DUF4136 domain-containing protein</fullName>
    </submittedName>
</protein>
<dbReference type="Pfam" id="PF13590">
    <property type="entry name" value="DUF4136"/>
    <property type="match status" value="1"/>
</dbReference>
<sequence>MAIVSLACSPVKVYTEKSDFVEAKQYQTFAILSEVKGKPAFNSPIVEERLQQHLVEGMEQRGFSYNADQPDLIIRYNTDVTPNQRIIYPNPYDMWWPMWGPPTTRTQKYDQGEVIIDFIDPQADRVIMRATAVGTVNNPDEKQKKVKAAVDKILKEFSTKLVNVNS</sequence>
<organism evidence="2 3">
    <name type="scientific">Litoribacter ruber</name>
    <dbReference type="NCBI Taxonomy" id="702568"/>
    <lineage>
        <taxon>Bacteria</taxon>
        <taxon>Pseudomonadati</taxon>
        <taxon>Bacteroidota</taxon>
        <taxon>Cytophagia</taxon>
        <taxon>Cytophagales</taxon>
        <taxon>Cyclobacteriaceae</taxon>
        <taxon>Litoribacter</taxon>
    </lineage>
</organism>
<dbReference type="InterPro" id="IPR025411">
    <property type="entry name" value="DUF4136"/>
</dbReference>
<dbReference type="EMBL" id="JAHCMY010000008">
    <property type="protein sequence ID" value="MBS9525066.1"/>
    <property type="molecule type" value="Genomic_DNA"/>
</dbReference>
<gene>
    <name evidence="2" type="ORF">KI659_13685</name>
</gene>
<evidence type="ECO:0000313" key="3">
    <source>
        <dbReference type="Proteomes" id="UP001319104"/>
    </source>
</evidence>
<dbReference type="Proteomes" id="UP001319104">
    <property type="component" value="Unassembled WGS sequence"/>
</dbReference>
<keyword evidence="3" id="KW-1185">Reference proteome</keyword>
<name>A0AAP2G5G0_9BACT</name>
<accession>A0AAP2G5G0</accession>
<evidence type="ECO:0000259" key="1">
    <source>
        <dbReference type="Pfam" id="PF13590"/>
    </source>
</evidence>
<comment type="caution">
    <text evidence="2">The sequence shown here is derived from an EMBL/GenBank/DDBJ whole genome shotgun (WGS) entry which is preliminary data.</text>
</comment>
<dbReference type="Gene3D" id="3.30.160.670">
    <property type="match status" value="1"/>
</dbReference>
<feature type="domain" description="DUF4136" evidence="1">
    <location>
        <begin position="21"/>
        <end position="157"/>
    </location>
</feature>
<evidence type="ECO:0000313" key="2">
    <source>
        <dbReference type="EMBL" id="MBS9525066.1"/>
    </source>
</evidence>
<reference evidence="2 3" key="1">
    <citation type="submission" date="2021-05" db="EMBL/GenBank/DDBJ databases">
        <authorList>
            <person name="Zhang Z.D."/>
            <person name="Osman G."/>
        </authorList>
    </citation>
    <scope>NUCLEOTIDE SEQUENCE [LARGE SCALE GENOMIC DNA]</scope>
    <source>
        <strain evidence="2 3">KCTC 32217</strain>
    </source>
</reference>
<dbReference type="AlphaFoldDB" id="A0AAP2G5G0"/>